<name>A0A8S1D6J0_9INSE</name>
<sequence length="71" mass="8087">MKRPSTILFLRGLPDSVRKMMIGREQDDFESLIRIIEKGQQMEKAHQQPAQGNFGPPWAHAGEHPASHQQP</sequence>
<proteinExistence type="predicted"/>
<feature type="compositionally biased region" description="Basic and acidic residues" evidence="1">
    <location>
        <begin position="61"/>
        <end position="71"/>
    </location>
</feature>
<dbReference type="EMBL" id="CADEPI010000151">
    <property type="protein sequence ID" value="CAB3377806.1"/>
    <property type="molecule type" value="Genomic_DNA"/>
</dbReference>
<evidence type="ECO:0000313" key="3">
    <source>
        <dbReference type="Proteomes" id="UP000494165"/>
    </source>
</evidence>
<organism evidence="2 3">
    <name type="scientific">Cloeon dipterum</name>
    <dbReference type="NCBI Taxonomy" id="197152"/>
    <lineage>
        <taxon>Eukaryota</taxon>
        <taxon>Metazoa</taxon>
        <taxon>Ecdysozoa</taxon>
        <taxon>Arthropoda</taxon>
        <taxon>Hexapoda</taxon>
        <taxon>Insecta</taxon>
        <taxon>Pterygota</taxon>
        <taxon>Palaeoptera</taxon>
        <taxon>Ephemeroptera</taxon>
        <taxon>Pisciforma</taxon>
        <taxon>Baetidae</taxon>
        <taxon>Cloeon</taxon>
    </lineage>
</organism>
<comment type="caution">
    <text evidence="2">The sequence shown here is derived from an EMBL/GenBank/DDBJ whole genome shotgun (WGS) entry which is preliminary data.</text>
</comment>
<gene>
    <name evidence="2" type="ORF">CLODIP_2_CD00148</name>
</gene>
<evidence type="ECO:0000313" key="2">
    <source>
        <dbReference type="EMBL" id="CAB3377806.1"/>
    </source>
</evidence>
<keyword evidence="3" id="KW-1185">Reference proteome</keyword>
<dbReference type="Proteomes" id="UP000494165">
    <property type="component" value="Unassembled WGS sequence"/>
</dbReference>
<protein>
    <submittedName>
        <fullName evidence="2">Uncharacterized protein</fullName>
    </submittedName>
</protein>
<evidence type="ECO:0000256" key="1">
    <source>
        <dbReference type="SAM" id="MobiDB-lite"/>
    </source>
</evidence>
<feature type="region of interest" description="Disordered" evidence="1">
    <location>
        <begin position="39"/>
        <end position="71"/>
    </location>
</feature>
<reference evidence="2 3" key="1">
    <citation type="submission" date="2020-04" db="EMBL/GenBank/DDBJ databases">
        <authorList>
            <person name="Alioto T."/>
            <person name="Alioto T."/>
            <person name="Gomez Garrido J."/>
        </authorList>
    </citation>
    <scope>NUCLEOTIDE SEQUENCE [LARGE SCALE GENOMIC DNA]</scope>
</reference>
<dbReference type="AlphaFoldDB" id="A0A8S1D6J0"/>
<accession>A0A8S1D6J0</accession>